<dbReference type="PROSITE" id="PS01124">
    <property type="entry name" value="HTH_ARAC_FAMILY_2"/>
    <property type="match status" value="1"/>
</dbReference>
<dbReference type="PANTHER" id="PTHR43280">
    <property type="entry name" value="ARAC-FAMILY TRANSCRIPTIONAL REGULATOR"/>
    <property type="match status" value="1"/>
</dbReference>
<dbReference type="InterPro" id="IPR020449">
    <property type="entry name" value="Tscrpt_reg_AraC-type_HTH"/>
</dbReference>
<evidence type="ECO:0000313" key="5">
    <source>
        <dbReference type="EMBL" id="MBO8203207.1"/>
    </source>
</evidence>
<dbReference type="EMBL" id="JAFFZM010000036">
    <property type="protein sequence ID" value="MBO8203207.1"/>
    <property type="molecule type" value="Genomic_DNA"/>
</dbReference>
<name>A0ABS3Y6C9_9ACTN</name>
<dbReference type="Gene3D" id="1.10.10.60">
    <property type="entry name" value="Homeodomain-like"/>
    <property type="match status" value="1"/>
</dbReference>
<keyword evidence="2" id="KW-0238">DNA-binding</keyword>
<dbReference type="InterPro" id="IPR014710">
    <property type="entry name" value="RmlC-like_jellyroll"/>
</dbReference>
<protein>
    <submittedName>
        <fullName evidence="5">Helix-turn-helix domain-containing protein</fullName>
    </submittedName>
</protein>
<gene>
    <name evidence="5" type="ORF">JW613_33745</name>
</gene>
<reference evidence="5 6" key="1">
    <citation type="submission" date="2021-02" db="EMBL/GenBank/DDBJ databases">
        <title>Streptomyces spirodelae sp. nov., isolated from duckweed.</title>
        <authorList>
            <person name="Saimee Y."/>
            <person name="Duangmal K."/>
        </authorList>
    </citation>
    <scope>NUCLEOTIDE SEQUENCE [LARGE SCALE GENOMIC DNA]</scope>
    <source>
        <strain evidence="5 6">DSM 42105</strain>
    </source>
</reference>
<accession>A0ABS3Y6C9</accession>
<dbReference type="PROSITE" id="PS00041">
    <property type="entry name" value="HTH_ARAC_FAMILY_1"/>
    <property type="match status" value="1"/>
</dbReference>
<dbReference type="InterPro" id="IPR018060">
    <property type="entry name" value="HTH_AraC"/>
</dbReference>
<proteinExistence type="predicted"/>
<dbReference type="InterPro" id="IPR003313">
    <property type="entry name" value="AraC-bd"/>
</dbReference>
<comment type="caution">
    <text evidence="5">The sequence shown here is derived from an EMBL/GenBank/DDBJ whole genome shotgun (WGS) entry which is preliminary data.</text>
</comment>
<dbReference type="Pfam" id="PF12833">
    <property type="entry name" value="HTH_18"/>
    <property type="match status" value="1"/>
</dbReference>
<evidence type="ECO:0000256" key="3">
    <source>
        <dbReference type="ARBA" id="ARBA00023163"/>
    </source>
</evidence>
<keyword evidence="1" id="KW-0805">Transcription regulation</keyword>
<dbReference type="Proteomes" id="UP000721954">
    <property type="component" value="Unassembled WGS sequence"/>
</dbReference>
<dbReference type="SUPFAM" id="SSF51215">
    <property type="entry name" value="Regulatory protein AraC"/>
    <property type="match status" value="1"/>
</dbReference>
<dbReference type="InterPro" id="IPR037923">
    <property type="entry name" value="HTH-like"/>
</dbReference>
<dbReference type="Pfam" id="PF02311">
    <property type="entry name" value="AraC_binding"/>
    <property type="match status" value="1"/>
</dbReference>
<feature type="domain" description="HTH araC/xylS-type" evidence="4">
    <location>
        <begin position="183"/>
        <end position="282"/>
    </location>
</feature>
<dbReference type="PRINTS" id="PR00032">
    <property type="entry name" value="HTHARAC"/>
</dbReference>
<evidence type="ECO:0000259" key="4">
    <source>
        <dbReference type="PROSITE" id="PS01124"/>
    </source>
</evidence>
<keyword evidence="6" id="KW-1185">Reference proteome</keyword>
<dbReference type="PANTHER" id="PTHR43280:SF32">
    <property type="entry name" value="TRANSCRIPTIONAL REGULATORY PROTEIN"/>
    <property type="match status" value="1"/>
</dbReference>
<sequence length="296" mass="32598">MPLHRLDVPAPRRLPFAIGTFDTIGPLSRAAYPHRHTFYEIAYVTRGSGTHVIDLRRWPLRPPHLCFIAPGQSHHWQQRRQVHGCVVLFDEAFLLAHPEDRELLRRLSTHPSLPLSGPAATRVDGLLSAMRTEYGEAQRGMRSVLQAYVHILLVHADRLPAQEPPDGMPHPEAACSRPAAVAGQFVRLLERPGAAAARTVSACAGELGVSTGYLTAAVRAATGRTPGQLIRHAQVLEAKRLLGGTGMTVRQVAREVGFADPAYFCRFFRRETGASPGEFRREAHELPDGDESTTVR</sequence>
<organism evidence="5 6">
    <name type="scientific">Streptomyces smyrnaeus</name>
    <dbReference type="NCBI Taxonomy" id="1387713"/>
    <lineage>
        <taxon>Bacteria</taxon>
        <taxon>Bacillati</taxon>
        <taxon>Actinomycetota</taxon>
        <taxon>Actinomycetes</taxon>
        <taxon>Kitasatosporales</taxon>
        <taxon>Streptomycetaceae</taxon>
        <taxon>Streptomyces</taxon>
    </lineage>
</organism>
<dbReference type="SMART" id="SM00342">
    <property type="entry name" value="HTH_ARAC"/>
    <property type="match status" value="1"/>
</dbReference>
<keyword evidence="3" id="KW-0804">Transcription</keyword>
<evidence type="ECO:0000256" key="2">
    <source>
        <dbReference type="ARBA" id="ARBA00023125"/>
    </source>
</evidence>
<dbReference type="Gene3D" id="2.60.120.10">
    <property type="entry name" value="Jelly Rolls"/>
    <property type="match status" value="1"/>
</dbReference>
<evidence type="ECO:0000313" key="6">
    <source>
        <dbReference type="Proteomes" id="UP000721954"/>
    </source>
</evidence>
<dbReference type="InterPro" id="IPR018062">
    <property type="entry name" value="HTH_AraC-typ_CS"/>
</dbReference>
<dbReference type="InterPro" id="IPR009057">
    <property type="entry name" value="Homeodomain-like_sf"/>
</dbReference>
<evidence type="ECO:0000256" key="1">
    <source>
        <dbReference type="ARBA" id="ARBA00023015"/>
    </source>
</evidence>
<dbReference type="SUPFAM" id="SSF46689">
    <property type="entry name" value="Homeodomain-like"/>
    <property type="match status" value="1"/>
</dbReference>